<dbReference type="Pfam" id="PF00089">
    <property type="entry name" value="Trypsin"/>
    <property type="match status" value="1"/>
</dbReference>
<dbReference type="GO" id="GO:0006508">
    <property type="term" value="P:proteolysis"/>
    <property type="evidence" value="ECO:0007669"/>
    <property type="project" value="UniProtKB-KW"/>
</dbReference>
<dbReference type="FunFam" id="2.40.10.10:FF:000068">
    <property type="entry name" value="transmembrane protease serine 2"/>
    <property type="match status" value="1"/>
</dbReference>
<dbReference type="PROSITE" id="PS00135">
    <property type="entry name" value="TRYPSIN_SER"/>
    <property type="match status" value="1"/>
</dbReference>
<feature type="chain" id="PRO_5030009148" evidence="3">
    <location>
        <begin position="22"/>
        <end position="357"/>
    </location>
</feature>
<keyword evidence="2 5" id="KW-0645">Protease</keyword>
<keyword evidence="1" id="KW-1015">Disulfide bond</keyword>
<proteinExistence type="predicted"/>
<evidence type="ECO:0000256" key="3">
    <source>
        <dbReference type="SAM" id="SignalP"/>
    </source>
</evidence>
<dbReference type="InterPro" id="IPR009003">
    <property type="entry name" value="Peptidase_S1_PA"/>
</dbReference>
<dbReference type="InterPro" id="IPR001254">
    <property type="entry name" value="Trypsin_dom"/>
</dbReference>
<keyword evidence="2" id="KW-0378">Hydrolase</keyword>
<dbReference type="AlphaFoldDB" id="A0A0J8VE58"/>
<keyword evidence="3" id="KW-0732">Signal</keyword>
<dbReference type="InterPro" id="IPR043504">
    <property type="entry name" value="Peptidase_S1_PA_chymotrypsin"/>
</dbReference>
<dbReference type="PROSITE" id="PS50240">
    <property type="entry name" value="TRYPSIN_DOM"/>
    <property type="match status" value="1"/>
</dbReference>
<keyword evidence="2" id="KW-0720">Serine protease</keyword>
<feature type="domain" description="Peptidase S1" evidence="4">
    <location>
        <begin position="28"/>
        <end position="300"/>
    </location>
</feature>
<dbReference type="InterPro" id="IPR018114">
    <property type="entry name" value="TRYPSIN_HIS"/>
</dbReference>
<evidence type="ECO:0000256" key="1">
    <source>
        <dbReference type="ARBA" id="ARBA00023157"/>
    </source>
</evidence>
<dbReference type="PANTHER" id="PTHR24256">
    <property type="entry name" value="TRYPTASE-RELATED"/>
    <property type="match status" value="1"/>
</dbReference>
<name>A0A0J8VE58_9GAMM</name>
<evidence type="ECO:0000313" key="5">
    <source>
        <dbReference type="EMBL" id="PSW25106.1"/>
    </source>
</evidence>
<dbReference type="Proteomes" id="UP000240481">
    <property type="component" value="Unassembled WGS sequence"/>
</dbReference>
<evidence type="ECO:0000259" key="4">
    <source>
        <dbReference type="PROSITE" id="PS50240"/>
    </source>
</evidence>
<dbReference type="InterPro" id="IPR033116">
    <property type="entry name" value="TRYPSIN_SER"/>
</dbReference>
<protein>
    <submittedName>
        <fullName evidence="5">Serine protease</fullName>
    </submittedName>
</protein>
<dbReference type="RefSeq" id="WP_048897686.1">
    <property type="nucleotide sequence ID" value="NZ_AP024853.1"/>
</dbReference>
<comment type="caution">
    <text evidence="5">The sequence shown here is derived from an EMBL/GenBank/DDBJ whole genome shotgun (WGS) entry which is preliminary data.</text>
</comment>
<dbReference type="SUPFAM" id="SSF50494">
    <property type="entry name" value="Trypsin-like serine proteases"/>
    <property type="match status" value="1"/>
</dbReference>
<accession>A0A0J8VE58</accession>
<dbReference type="PRINTS" id="PR00722">
    <property type="entry name" value="CHYMOTRYPSIN"/>
</dbReference>
<keyword evidence="6" id="KW-1185">Reference proteome</keyword>
<dbReference type="PROSITE" id="PS00134">
    <property type="entry name" value="TRYPSIN_HIS"/>
    <property type="match status" value="1"/>
</dbReference>
<sequence>MKKMKFLMTALCILSAAQSYASTPQAKVMNGDTAIQDLLPWQVMLVSSQGSLCGGSIISDHWIVTAAHCAVKNDSGTSTAVLNKGDYVFVGQTKSPISNGILDISNAISVEEVIYHSNFKYDENDSSTNFNDDIAVVRVKNSLFAQGGKAISIATAKEQSDADKSFEQYYVKNQDSKATLIASGWGHLGTQNKIADELQVVELAGIPDNQCNTYSQTGNFFVCADSNKANVKKDVCRGDSGGPLVWQNPANSADTDKGLRLIGATSNGALCSLKNKGIVDNNGLYTQVPYYRTWIEGKTGLSLSSLPKASYKYDPFNPHWKTVKPKQPTSGSNGGGGTMPLSGLLVLGLFGWLRRNK</sequence>
<evidence type="ECO:0000313" key="6">
    <source>
        <dbReference type="Proteomes" id="UP000240481"/>
    </source>
</evidence>
<dbReference type="OrthoDB" id="9813836at2"/>
<organism evidence="5 6">
    <name type="scientific">Photobacterium swingsii</name>
    <dbReference type="NCBI Taxonomy" id="680026"/>
    <lineage>
        <taxon>Bacteria</taxon>
        <taxon>Pseudomonadati</taxon>
        <taxon>Pseudomonadota</taxon>
        <taxon>Gammaproteobacteria</taxon>
        <taxon>Vibrionales</taxon>
        <taxon>Vibrionaceae</taxon>
        <taxon>Photobacterium</taxon>
    </lineage>
</organism>
<dbReference type="CDD" id="cd00190">
    <property type="entry name" value="Tryp_SPc"/>
    <property type="match status" value="1"/>
</dbReference>
<reference evidence="5 6" key="1">
    <citation type="submission" date="2018-01" db="EMBL/GenBank/DDBJ databases">
        <title>Whole genome sequencing of Histamine producing bacteria.</title>
        <authorList>
            <person name="Butler K."/>
        </authorList>
    </citation>
    <scope>NUCLEOTIDE SEQUENCE [LARGE SCALE GENOMIC DNA]</scope>
    <source>
        <strain evidence="5 6">DSM 24669</strain>
    </source>
</reference>
<dbReference type="SMART" id="SM00020">
    <property type="entry name" value="Tryp_SPc"/>
    <property type="match status" value="1"/>
</dbReference>
<dbReference type="GO" id="GO:0004252">
    <property type="term" value="F:serine-type endopeptidase activity"/>
    <property type="evidence" value="ECO:0007669"/>
    <property type="project" value="InterPro"/>
</dbReference>
<dbReference type="InterPro" id="IPR001314">
    <property type="entry name" value="Peptidase_S1A"/>
</dbReference>
<dbReference type="InterPro" id="IPR051487">
    <property type="entry name" value="Ser/Thr_Proteases_Immune/Dev"/>
</dbReference>
<evidence type="ECO:0000256" key="2">
    <source>
        <dbReference type="RuleBase" id="RU363034"/>
    </source>
</evidence>
<dbReference type="STRING" id="680026.AB733_04410"/>
<dbReference type="EMBL" id="PYLZ01000004">
    <property type="protein sequence ID" value="PSW25106.1"/>
    <property type="molecule type" value="Genomic_DNA"/>
</dbReference>
<gene>
    <name evidence="5" type="ORF">C9I94_09910</name>
</gene>
<dbReference type="Gene3D" id="2.40.10.10">
    <property type="entry name" value="Trypsin-like serine proteases"/>
    <property type="match status" value="1"/>
</dbReference>
<feature type="signal peptide" evidence="3">
    <location>
        <begin position="1"/>
        <end position="21"/>
    </location>
</feature>